<dbReference type="InterPro" id="IPR025150">
    <property type="entry name" value="GH123_cat"/>
</dbReference>
<dbReference type="KEGG" id="nnu:104588174"/>
<dbReference type="RefSeq" id="XP_010244309.1">
    <property type="nucleotide sequence ID" value="XM_010246007.2"/>
</dbReference>
<dbReference type="eggNOG" id="ENOG502QTTW">
    <property type="taxonomic scope" value="Eukaryota"/>
</dbReference>
<evidence type="ECO:0000259" key="1">
    <source>
        <dbReference type="Pfam" id="PF13320"/>
    </source>
</evidence>
<proteinExistence type="predicted"/>
<dbReference type="Pfam" id="PF13320">
    <property type="entry name" value="GH123_cat"/>
    <property type="match status" value="1"/>
</dbReference>
<dbReference type="FunCoup" id="A0A1U7YV53">
    <property type="interactions" value="2189"/>
</dbReference>
<reference evidence="3" key="1">
    <citation type="submission" date="2025-08" db="UniProtKB">
        <authorList>
            <consortium name="RefSeq"/>
        </authorList>
    </citation>
    <scope>IDENTIFICATION</scope>
</reference>
<dbReference type="AlphaFoldDB" id="A0A1U7YV53"/>
<dbReference type="PANTHER" id="PTHR37193:SF1">
    <property type="entry name" value="ALPHA-1,6-MANNOSYL-GLYCOPROTEIN 2-BETA-N-ACETYLGLUCOSAMINYLTRANSFERASE"/>
    <property type="match status" value="1"/>
</dbReference>
<evidence type="ECO:0000313" key="2">
    <source>
        <dbReference type="Proteomes" id="UP000189703"/>
    </source>
</evidence>
<dbReference type="STRING" id="4432.A0A1U7YV53"/>
<keyword evidence="2" id="KW-1185">Reference proteome</keyword>
<dbReference type="PANTHER" id="PTHR37193">
    <property type="entry name" value="ALPHA-1,6-MANNOSYL-GLYCOPROTEIN 2-BETA-N-ACETYLGLUCOSAMINYLTRANSFERASE"/>
    <property type="match status" value="1"/>
</dbReference>
<dbReference type="Proteomes" id="UP000189703">
    <property type="component" value="Unplaced"/>
</dbReference>
<evidence type="ECO:0000313" key="3">
    <source>
        <dbReference type="RefSeq" id="XP_010244309.1"/>
    </source>
</evidence>
<sequence length="653" mass="73161">MDMENTGEGNQQNVTMPPVEGVAGGGTGYGWNDGGLYASNPLIGSLDPTKVSSADLLHVWYMPSTANVGQQEMPRPLEPVTLLAARNERENVQVAMRPKVSWGGPGIAGVVQVQCTDLCSNSGDRLVVGNSVTLRRVVPILGVPDALVPLDLPTSQVNILPGETAAVWVSIDVPSGQPPGQYEGELLITAMKPDAQSSAECMDYDEKHQIYRELRNCLDIVEPVEGKPLDKVVERLKSVCSNLRRVLESPPFAEFFSENGPVDMIDEDTCADLSIHLKLSVTVWDFVLPLTPSLPAVFGISETVIEDRFGVKHGSEEWYSALDQHFKWLLQYRISPFFCRWGDSMRVLTYTCPWPADHPKSDEYYSDPRLAAYAVPYAPVLSGSDAAKDALRKEVDLLRTKNHWKKAYFYLWDEPLNLDQYNSIRNMSSEIRTYAPDARVLTTYYCGPNDAPLAPTNFEAFVKVPNFLRPHTQIYCTSEWVLGNREDLVKDILAELRPDIGEEWWTYVCMGPSDPQPNWHLGMRGTQHRAVMWRVWKEGGTGFLYWGANCYEKATVASAEIRFRRGLPPGDGVLFYPGEVFSLHQPVASVRLERILSGLQDIEYLKLYSSIYGRDEGLALLEKTGAYLGPERYTLDHMPIDVMRGEIFCTCRS</sequence>
<feature type="domain" description="Glycoside hydrolase 123 catalytic" evidence="1">
    <location>
        <begin position="395"/>
        <end position="607"/>
    </location>
</feature>
<dbReference type="OrthoDB" id="1860167at2759"/>
<dbReference type="GeneID" id="104588174"/>
<gene>
    <name evidence="3" type="primary">LOC104588174</name>
</gene>
<organism evidence="2 3">
    <name type="scientific">Nelumbo nucifera</name>
    <name type="common">Sacred lotus</name>
    <dbReference type="NCBI Taxonomy" id="4432"/>
    <lineage>
        <taxon>Eukaryota</taxon>
        <taxon>Viridiplantae</taxon>
        <taxon>Streptophyta</taxon>
        <taxon>Embryophyta</taxon>
        <taxon>Tracheophyta</taxon>
        <taxon>Spermatophyta</taxon>
        <taxon>Magnoliopsida</taxon>
        <taxon>Proteales</taxon>
        <taxon>Nelumbonaceae</taxon>
        <taxon>Nelumbo</taxon>
    </lineage>
</organism>
<accession>A0A1U7YV53</accession>
<dbReference type="OMA" id="NVWCMPN"/>
<name>A0A1U7YV53_NELNU</name>
<protein>
    <submittedName>
        <fullName evidence="3">Uncharacterized protein LOC104588174 isoform X1</fullName>
    </submittedName>
</protein>